<reference evidence="2" key="1">
    <citation type="submission" date="2017-06" db="EMBL/GenBank/DDBJ databases">
        <authorList>
            <person name="Varghese N."/>
            <person name="Submissions S."/>
        </authorList>
    </citation>
    <scope>NUCLEOTIDE SEQUENCE [LARGE SCALE GENOMIC DNA]</scope>
    <source>
        <strain evidence="2">DSM 137</strain>
    </source>
</reference>
<dbReference type="Gene3D" id="3.10.450.50">
    <property type="match status" value="1"/>
</dbReference>
<proteinExistence type="predicted"/>
<evidence type="ECO:0000313" key="2">
    <source>
        <dbReference type="Proteomes" id="UP000198418"/>
    </source>
</evidence>
<dbReference type="Pfam" id="PF06685">
    <property type="entry name" value="DUF1186"/>
    <property type="match status" value="1"/>
</dbReference>
<protein>
    <submittedName>
        <fullName evidence="1">SEC-C motif-containing protein</fullName>
    </submittedName>
</protein>
<name>A0A212S5T3_RHOAC</name>
<accession>A0A212S5T3</accession>
<dbReference type="InterPro" id="IPR010602">
    <property type="entry name" value="DUF1186"/>
</dbReference>
<dbReference type="OrthoDB" id="1551443at2"/>
<dbReference type="RefSeq" id="WP_141098493.1">
    <property type="nucleotide sequence ID" value="NZ_FYDG01000013.1"/>
</dbReference>
<dbReference type="Proteomes" id="UP000198418">
    <property type="component" value="Unassembled WGS sequence"/>
</dbReference>
<dbReference type="InterPro" id="IPR004027">
    <property type="entry name" value="SEC_C_motif"/>
</dbReference>
<dbReference type="Pfam" id="PF02810">
    <property type="entry name" value="SEC-C"/>
    <property type="match status" value="1"/>
</dbReference>
<evidence type="ECO:0000313" key="1">
    <source>
        <dbReference type="EMBL" id="SNB80526.1"/>
    </source>
</evidence>
<sequence length="281" mass="30849">MNLVDVALADLSGAETFPLDALMTLRQKWTEARAPLFAALEAYASGADRSEETASRAFFGLHLLAEKRDAAAFAPLVAVALEGAPLYDMLGDGTTETLPSLFVSLCDGDFATLRKIVETPQADEWARVAAIEALAWFVHTGEIPLEDMRETLANWFETLEPRETHVVWYGLQAGVALLGLSELEPQVARAFRQKLVDNDILGFEDFQDDLRAARADRAGFFKERGLGPIDDAVAALEVFDMDEEDLAPQPPAENKFKHVGRNDPCPCGSGKKYKKCCLQAE</sequence>
<gene>
    <name evidence="1" type="ORF">SAMN06265338_11338</name>
</gene>
<dbReference type="SUPFAM" id="SSF103642">
    <property type="entry name" value="Sec-C motif"/>
    <property type="match status" value="1"/>
</dbReference>
<keyword evidence="2" id="KW-1185">Reference proteome</keyword>
<dbReference type="AlphaFoldDB" id="A0A212S5T3"/>
<dbReference type="EMBL" id="FYDG01000013">
    <property type="protein sequence ID" value="SNB80526.1"/>
    <property type="molecule type" value="Genomic_DNA"/>
</dbReference>
<organism evidence="1 2">
    <name type="scientific">Rhodoblastus acidophilus</name>
    <name type="common">Rhodopseudomonas acidophila</name>
    <dbReference type="NCBI Taxonomy" id="1074"/>
    <lineage>
        <taxon>Bacteria</taxon>
        <taxon>Pseudomonadati</taxon>
        <taxon>Pseudomonadota</taxon>
        <taxon>Alphaproteobacteria</taxon>
        <taxon>Hyphomicrobiales</taxon>
        <taxon>Rhodoblastaceae</taxon>
        <taxon>Rhodoblastus</taxon>
    </lineage>
</organism>